<accession>A9B691</accession>
<sequence>MAMRFCHYTIENHIDRIEPTFGYYEMAMLSRLKPTNYLIGAYSMANSDVEEIAMQCPRCQQKVALHINQCPNCKRMLKPLIMRQHIALSTQQRQGLRQNIVTLLVALLFLIGIVVTFHVALKQVSGLIWPIIGLMIAVVGFYLVRLLRDWISGQVLVQIDQLQALQEVRRRGGRRFYGDFRAIGSQQLQQTSLRTCN</sequence>
<evidence type="ECO:0000313" key="2">
    <source>
        <dbReference type="EMBL" id="ABX06302.1"/>
    </source>
</evidence>
<dbReference type="BioCyc" id="HAUR316274:GHYA-3705-MONOMER"/>
<keyword evidence="1" id="KW-0812">Transmembrane</keyword>
<dbReference type="KEGG" id="hau:Haur_3666"/>
<feature type="transmembrane region" description="Helical" evidence="1">
    <location>
        <begin position="127"/>
        <end position="144"/>
    </location>
</feature>
<gene>
    <name evidence="2" type="ordered locus">Haur_3666</name>
</gene>
<proteinExistence type="predicted"/>
<keyword evidence="1" id="KW-1133">Transmembrane helix</keyword>
<dbReference type="EMBL" id="CP000875">
    <property type="protein sequence ID" value="ABX06302.1"/>
    <property type="molecule type" value="Genomic_DNA"/>
</dbReference>
<evidence type="ECO:0000313" key="3">
    <source>
        <dbReference type="Proteomes" id="UP000000787"/>
    </source>
</evidence>
<reference evidence="2 3" key="1">
    <citation type="journal article" date="2011" name="Stand. Genomic Sci.">
        <title>Complete genome sequence of the filamentous gliding predatory bacterium Herpetosiphon aurantiacus type strain (114-95(T)).</title>
        <authorList>
            <person name="Kiss H."/>
            <person name="Nett M."/>
            <person name="Domin N."/>
            <person name="Martin K."/>
            <person name="Maresca J.A."/>
            <person name="Copeland A."/>
            <person name="Lapidus A."/>
            <person name="Lucas S."/>
            <person name="Berry K.W."/>
            <person name="Glavina Del Rio T."/>
            <person name="Dalin E."/>
            <person name="Tice H."/>
            <person name="Pitluck S."/>
            <person name="Richardson P."/>
            <person name="Bruce D."/>
            <person name="Goodwin L."/>
            <person name="Han C."/>
            <person name="Detter J.C."/>
            <person name="Schmutz J."/>
            <person name="Brettin T."/>
            <person name="Land M."/>
            <person name="Hauser L."/>
            <person name="Kyrpides N.C."/>
            <person name="Ivanova N."/>
            <person name="Goker M."/>
            <person name="Woyke T."/>
            <person name="Klenk H.P."/>
            <person name="Bryant D.A."/>
        </authorList>
    </citation>
    <scope>NUCLEOTIDE SEQUENCE [LARGE SCALE GENOMIC DNA]</scope>
    <source>
        <strain evidence="3">ATCC 23779 / DSM 785 / 114-95</strain>
    </source>
</reference>
<dbReference type="Proteomes" id="UP000000787">
    <property type="component" value="Chromosome"/>
</dbReference>
<organism evidence="2 3">
    <name type="scientific">Herpetosiphon aurantiacus (strain ATCC 23779 / DSM 785 / 114-95)</name>
    <dbReference type="NCBI Taxonomy" id="316274"/>
    <lineage>
        <taxon>Bacteria</taxon>
        <taxon>Bacillati</taxon>
        <taxon>Chloroflexota</taxon>
        <taxon>Chloroflexia</taxon>
        <taxon>Herpetosiphonales</taxon>
        <taxon>Herpetosiphonaceae</taxon>
        <taxon>Herpetosiphon</taxon>
    </lineage>
</organism>
<name>A9B691_HERA2</name>
<dbReference type="HOGENOM" id="CLU_1382467_0_0_0"/>
<feature type="transmembrane region" description="Helical" evidence="1">
    <location>
        <begin position="100"/>
        <end position="121"/>
    </location>
</feature>
<protein>
    <submittedName>
        <fullName evidence="2">Uncharacterized protein</fullName>
    </submittedName>
</protein>
<keyword evidence="3" id="KW-1185">Reference proteome</keyword>
<dbReference type="AlphaFoldDB" id="A9B691"/>
<keyword evidence="1" id="KW-0472">Membrane</keyword>
<evidence type="ECO:0000256" key="1">
    <source>
        <dbReference type="SAM" id="Phobius"/>
    </source>
</evidence>
<dbReference type="InParanoid" id="A9B691"/>